<dbReference type="Proteomes" id="UP001455384">
    <property type="component" value="Chromosome"/>
</dbReference>
<keyword evidence="4" id="KW-1185">Reference proteome</keyword>
<accession>A0ABZ3CE96</accession>
<dbReference type="Gene3D" id="3.40.50.410">
    <property type="entry name" value="von Willebrand factor, type A domain"/>
    <property type="match status" value="1"/>
</dbReference>
<dbReference type="SUPFAM" id="SSF53300">
    <property type="entry name" value="vWA-like"/>
    <property type="match status" value="1"/>
</dbReference>
<dbReference type="RefSeq" id="WP_342387078.1">
    <property type="nucleotide sequence ID" value="NZ_CP138333.2"/>
</dbReference>
<gene>
    <name evidence="3" type="ORF">RQP18_07240</name>
</gene>
<evidence type="ECO:0000313" key="3">
    <source>
        <dbReference type="EMBL" id="WZX28487.1"/>
    </source>
</evidence>
<evidence type="ECO:0000256" key="1">
    <source>
        <dbReference type="SAM" id="MobiDB-lite"/>
    </source>
</evidence>
<reference evidence="4" key="1">
    <citation type="submission" date="2023-10" db="EMBL/GenBank/DDBJ databases">
        <title>Genome analysis and identification of Salinococcus sp. Bachu38 nov., a PGPR from the rhizosphere of Tamarix.</title>
        <authorList>
            <person name="Liang Z."/>
            <person name="Zhang X."/>
            <person name="Jia J."/>
            <person name="Chen X."/>
            <person name="Wang Y."/>
            <person name="Wang Q."/>
            <person name="Wang R."/>
        </authorList>
    </citation>
    <scope>NUCLEOTIDE SEQUENCE [LARGE SCALE GENOMIC DNA]</scope>
    <source>
        <strain evidence="4">Bachu38</strain>
    </source>
</reference>
<name>A0ABZ3CE96_9STAP</name>
<dbReference type="InterPro" id="IPR002035">
    <property type="entry name" value="VWF_A"/>
</dbReference>
<feature type="compositionally biased region" description="Basic and acidic residues" evidence="1">
    <location>
        <begin position="219"/>
        <end position="247"/>
    </location>
</feature>
<dbReference type="PROSITE" id="PS50234">
    <property type="entry name" value="VWFA"/>
    <property type="match status" value="1"/>
</dbReference>
<evidence type="ECO:0000259" key="2">
    <source>
        <dbReference type="PROSITE" id="PS50234"/>
    </source>
</evidence>
<organism evidence="3 4">
    <name type="scientific">Salinicoccus bachuensis</name>
    <dbReference type="NCBI Taxonomy" id="3136731"/>
    <lineage>
        <taxon>Bacteria</taxon>
        <taxon>Bacillati</taxon>
        <taxon>Bacillota</taxon>
        <taxon>Bacilli</taxon>
        <taxon>Bacillales</taxon>
        <taxon>Staphylococcaceae</taxon>
        <taxon>Salinicoccus</taxon>
    </lineage>
</organism>
<evidence type="ECO:0000313" key="4">
    <source>
        <dbReference type="Proteomes" id="UP001455384"/>
    </source>
</evidence>
<feature type="domain" description="VWFA" evidence="2">
    <location>
        <begin position="487"/>
        <end position="574"/>
    </location>
</feature>
<dbReference type="PANTHER" id="PTHR41248:SF1">
    <property type="entry name" value="NORD PROTEIN"/>
    <property type="match status" value="1"/>
</dbReference>
<dbReference type="EMBL" id="CP138333">
    <property type="protein sequence ID" value="WZX28487.1"/>
    <property type="molecule type" value="Genomic_DNA"/>
</dbReference>
<dbReference type="InterPro" id="IPR051928">
    <property type="entry name" value="NorD/CobT"/>
</dbReference>
<feature type="region of interest" description="Disordered" evidence="1">
    <location>
        <begin position="213"/>
        <end position="281"/>
    </location>
</feature>
<protein>
    <recommendedName>
        <fullName evidence="2">VWFA domain-containing protein</fullName>
    </recommendedName>
</protein>
<proteinExistence type="predicted"/>
<dbReference type="PANTHER" id="PTHR41248">
    <property type="entry name" value="NORD PROTEIN"/>
    <property type="match status" value="1"/>
</dbReference>
<dbReference type="InterPro" id="IPR036465">
    <property type="entry name" value="vWFA_dom_sf"/>
</dbReference>
<sequence>MSYSFIKFNDEIVDSKIMMEITDLARLLLKKKEVTVTVRKYSYYNPASNEFNMSFFWKHRMDISEREGFRYDILTRYPSPYIFNYREYDRMKDRDVFTQQIFLSLEYYRNRRAAIRQRPLVRNIIQKGDRIKTEEYKKRSSNDAEAFLKSFNLAILEGRETMEAFGEPISLISDSTEDSIVLTEKIISAISQQISLKTSFRLHDMPFNDISGFNRATPFRKDSDRLDEKAEEQQEEETSRVDTKTDRDADEANMLGETGDNTSRKSAHGKQNPYEDDVSDYHEGFGRNTGDNLFEDSGAINQHAVLNIVKPKIRLSQYKEYQRIFESYNAVAKKVVGDITQILNYKMNAFQTRRTSGKLMKNPIGPIIDDSPKLFTKKNTKSKEIDAAFTVIIDQSFSMTENLEGCRNGVIIVNNILKSLGIPHRIVSHHEDTFEVMKNHYPNNIYEHMDFERSKYYYPVSLMDLEASGDNRDGLVIKHETGKLQLRSEKDRFIIMFSDGLPSAEQYNQSGIIDTHEAVQEARKSGIQVINIFIDESNEGNTLAAIKNIYDTNTIIVNNAEEIASALPNLLKRILTKILV</sequence>